<evidence type="ECO:0000313" key="3">
    <source>
        <dbReference type="Proteomes" id="UP000033640"/>
    </source>
</evidence>
<name>A0A0F0LBM4_9MICO</name>
<gene>
    <name evidence="2" type="ORF">RS83_00606</name>
</gene>
<dbReference type="Proteomes" id="UP000033640">
    <property type="component" value="Unassembled WGS sequence"/>
</dbReference>
<feature type="transmembrane region" description="Helical" evidence="1">
    <location>
        <begin position="130"/>
        <end position="152"/>
    </location>
</feature>
<dbReference type="AlphaFoldDB" id="A0A0F0LBM4"/>
<accession>A0A0F0LBM4</accession>
<dbReference type="PATRIC" id="fig|82380.11.peg.624"/>
<dbReference type="OrthoDB" id="5072117at2"/>
<feature type="transmembrane region" description="Helical" evidence="1">
    <location>
        <begin position="172"/>
        <end position="192"/>
    </location>
</feature>
<comment type="caution">
    <text evidence="2">The sequence shown here is derived from an EMBL/GenBank/DDBJ whole genome shotgun (WGS) entry which is preliminary data.</text>
</comment>
<keyword evidence="1" id="KW-0472">Membrane</keyword>
<proteinExistence type="predicted"/>
<protein>
    <recommendedName>
        <fullName evidence="4">DUF2975 domain-containing protein</fullName>
    </recommendedName>
</protein>
<feature type="transmembrane region" description="Helical" evidence="1">
    <location>
        <begin position="88"/>
        <end position="118"/>
    </location>
</feature>
<dbReference type="RefSeq" id="WP_045278051.1">
    <property type="nucleotide sequence ID" value="NZ_JYIW01000018.1"/>
</dbReference>
<evidence type="ECO:0008006" key="4">
    <source>
        <dbReference type="Google" id="ProtNLM"/>
    </source>
</evidence>
<keyword evidence="1" id="KW-1133">Transmembrane helix</keyword>
<reference evidence="2 3" key="1">
    <citation type="submission" date="2015-02" db="EMBL/GenBank/DDBJ databases">
        <title>Draft genome sequences of ten Microbacterium spp. with emphasis on heavy metal contaminated environments.</title>
        <authorList>
            <person name="Corretto E."/>
        </authorList>
    </citation>
    <scope>NUCLEOTIDE SEQUENCE [LARGE SCALE GENOMIC DNA]</scope>
    <source>
        <strain evidence="2 3">BEL4b</strain>
    </source>
</reference>
<organism evidence="2 3">
    <name type="scientific">Microbacterium oxydans</name>
    <dbReference type="NCBI Taxonomy" id="82380"/>
    <lineage>
        <taxon>Bacteria</taxon>
        <taxon>Bacillati</taxon>
        <taxon>Actinomycetota</taxon>
        <taxon>Actinomycetes</taxon>
        <taxon>Micrococcales</taxon>
        <taxon>Microbacteriaceae</taxon>
        <taxon>Microbacterium</taxon>
    </lineage>
</organism>
<dbReference type="EMBL" id="JYIW01000018">
    <property type="protein sequence ID" value="KJL30538.1"/>
    <property type="molecule type" value="Genomic_DNA"/>
</dbReference>
<keyword evidence="1" id="KW-0812">Transmembrane</keyword>
<evidence type="ECO:0000313" key="2">
    <source>
        <dbReference type="EMBL" id="KJL30538.1"/>
    </source>
</evidence>
<feature type="transmembrane region" description="Helical" evidence="1">
    <location>
        <begin position="20"/>
        <end position="40"/>
    </location>
</feature>
<sequence length="213" mass="22152">MFSASTAATTRSEFADAVTVLFLAAAALVVTGISTVMRIAGTFRDDGIAWTIPIDEQPISATADSGAVTVEGIAQEAMVFSTGVDPAATAAIIAAIALRALAAVIIIGAVALIAWSFLRGRVFSRSNARALDAIGWTLVIAPTLIVMLETAGRNGVTAVLGLGAEATHPIEFWAISPFYATGVTIGLIAVALRRGRRLQQERDVLEKETEGLV</sequence>
<evidence type="ECO:0000256" key="1">
    <source>
        <dbReference type="SAM" id="Phobius"/>
    </source>
</evidence>